<comment type="caution">
    <text evidence="1">The sequence shown here is derived from an EMBL/GenBank/DDBJ whole genome shotgun (WGS) entry which is preliminary data.</text>
</comment>
<sequence length="104" mass="12157">MRPRTWIPPASVPGGPWQERFSNEGTLLQRVLEPTLENYLFFESCSRAATLMDRVHKYSSALLRTCDSPTWETTSLHIEECSKDQNCNMHIYRKFLPPPYIPRN</sequence>
<gene>
    <name evidence="1" type="ORF">CEXT_354141</name>
</gene>
<evidence type="ECO:0000313" key="2">
    <source>
        <dbReference type="Proteomes" id="UP001054945"/>
    </source>
</evidence>
<protein>
    <submittedName>
        <fullName evidence="1">Uncharacterized protein</fullName>
    </submittedName>
</protein>
<reference evidence="1 2" key="1">
    <citation type="submission" date="2021-06" db="EMBL/GenBank/DDBJ databases">
        <title>Caerostris extrusa draft genome.</title>
        <authorList>
            <person name="Kono N."/>
            <person name="Arakawa K."/>
        </authorList>
    </citation>
    <scope>NUCLEOTIDE SEQUENCE [LARGE SCALE GENOMIC DNA]</scope>
</reference>
<accession>A0AAV4Y262</accession>
<keyword evidence="2" id="KW-1185">Reference proteome</keyword>
<proteinExistence type="predicted"/>
<evidence type="ECO:0000313" key="1">
    <source>
        <dbReference type="EMBL" id="GIZ00521.1"/>
    </source>
</evidence>
<dbReference type="Proteomes" id="UP001054945">
    <property type="component" value="Unassembled WGS sequence"/>
</dbReference>
<dbReference type="AlphaFoldDB" id="A0AAV4Y262"/>
<name>A0AAV4Y262_CAEEX</name>
<dbReference type="EMBL" id="BPLR01018550">
    <property type="protein sequence ID" value="GIZ00521.1"/>
    <property type="molecule type" value="Genomic_DNA"/>
</dbReference>
<organism evidence="1 2">
    <name type="scientific">Caerostris extrusa</name>
    <name type="common">Bark spider</name>
    <name type="synonym">Caerostris bankana</name>
    <dbReference type="NCBI Taxonomy" id="172846"/>
    <lineage>
        <taxon>Eukaryota</taxon>
        <taxon>Metazoa</taxon>
        <taxon>Ecdysozoa</taxon>
        <taxon>Arthropoda</taxon>
        <taxon>Chelicerata</taxon>
        <taxon>Arachnida</taxon>
        <taxon>Araneae</taxon>
        <taxon>Araneomorphae</taxon>
        <taxon>Entelegynae</taxon>
        <taxon>Araneoidea</taxon>
        <taxon>Araneidae</taxon>
        <taxon>Caerostris</taxon>
    </lineage>
</organism>